<keyword evidence="6" id="KW-1185">Reference proteome</keyword>
<dbReference type="AlphaFoldDB" id="A0A1I6DT98"/>
<evidence type="ECO:0000259" key="4">
    <source>
        <dbReference type="Pfam" id="PF13649"/>
    </source>
</evidence>
<gene>
    <name evidence="5" type="ORF">SAMN04488564_1031</name>
</gene>
<name>A0A1I6DT98_9PSEU</name>
<dbReference type="STRING" id="84724.SAMN04488564_1031"/>
<dbReference type="PANTHER" id="PTHR43464">
    <property type="entry name" value="METHYLTRANSFERASE"/>
    <property type="match status" value="1"/>
</dbReference>
<protein>
    <submittedName>
        <fullName evidence="5">Methyltransferase domain-containing protein</fullName>
    </submittedName>
</protein>
<dbReference type="InterPro" id="IPR029063">
    <property type="entry name" value="SAM-dependent_MTases_sf"/>
</dbReference>
<dbReference type="CDD" id="cd02440">
    <property type="entry name" value="AdoMet_MTases"/>
    <property type="match status" value="1"/>
</dbReference>
<dbReference type="Pfam" id="PF13649">
    <property type="entry name" value="Methyltransf_25"/>
    <property type="match status" value="1"/>
</dbReference>
<dbReference type="EMBL" id="FOYL01000003">
    <property type="protein sequence ID" value="SFR08730.1"/>
    <property type="molecule type" value="Genomic_DNA"/>
</dbReference>
<keyword evidence="1 5" id="KW-0489">Methyltransferase</keyword>
<dbReference type="Gene3D" id="3.40.50.150">
    <property type="entry name" value="Vaccinia Virus protein VP39"/>
    <property type="match status" value="1"/>
</dbReference>
<dbReference type="SUPFAM" id="SSF53335">
    <property type="entry name" value="S-adenosyl-L-methionine-dependent methyltransferases"/>
    <property type="match status" value="1"/>
</dbReference>
<dbReference type="GO" id="GO:0008168">
    <property type="term" value="F:methyltransferase activity"/>
    <property type="evidence" value="ECO:0007669"/>
    <property type="project" value="UniProtKB-KW"/>
</dbReference>
<dbReference type="InterPro" id="IPR041698">
    <property type="entry name" value="Methyltransf_25"/>
</dbReference>
<sequence length="252" mass="27432">MTSHSAQVSQSRPFYADHAAAYDLLITDPVEPWVDAVHDVLVRTGHHAASVLDAGCGTGRHAAALAAKGHHVDLADAAGTLLDQAAKRCPAARRYQADLCSLDVGSPYQAVTCRGVLNDMITDAERDAVLVSLASSLQEGGLLILDVRDEHGSRERADGTPRERTVELGPGKQLIFTSTVTWQAGMLHVHEQYDLLAQDEPQQRSSYDFMMRPWSTAELRQRLSTAGFHDIEIGPGVGRTTADRLFIVAIRR</sequence>
<dbReference type="Gene3D" id="2.20.130.10">
    <property type="entry name" value="CAC2371-like domains"/>
    <property type="match status" value="1"/>
</dbReference>
<proteinExistence type="predicted"/>
<evidence type="ECO:0000256" key="2">
    <source>
        <dbReference type="ARBA" id="ARBA00022679"/>
    </source>
</evidence>
<dbReference type="GO" id="GO:0032259">
    <property type="term" value="P:methylation"/>
    <property type="evidence" value="ECO:0007669"/>
    <property type="project" value="UniProtKB-KW"/>
</dbReference>
<evidence type="ECO:0000256" key="1">
    <source>
        <dbReference type="ARBA" id="ARBA00022603"/>
    </source>
</evidence>
<keyword evidence="3" id="KW-0949">S-adenosyl-L-methionine</keyword>
<keyword evidence="2 5" id="KW-0808">Transferase</keyword>
<feature type="domain" description="Methyltransferase" evidence="4">
    <location>
        <begin position="51"/>
        <end position="141"/>
    </location>
</feature>
<evidence type="ECO:0000256" key="3">
    <source>
        <dbReference type="ARBA" id="ARBA00022691"/>
    </source>
</evidence>
<evidence type="ECO:0000313" key="6">
    <source>
        <dbReference type="Proteomes" id="UP000198583"/>
    </source>
</evidence>
<accession>A0A1I6DT98</accession>
<reference evidence="6" key="1">
    <citation type="submission" date="2016-10" db="EMBL/GenBank/DDBJ databases">
        <authorList>
            <person name="Varghese N."/>
            <person name="Submissions S."/>
        </authorList>
    </citation>
    <scope>NUCLEOTIDE SEQUENCE [LARGE SCALE GENOMIC DNA]</scope>
    <source>
        <strain evidence="6">DSM 44232</strain>
    </source>
</reference>
<organism evidence="5 6">
    <name type="scientific">Lentzea waywayandensis</name>
    <dbReference type="NCBI Taxonomy" id="84724"/>
    <lineage>
        <taxon>Bacteria</taxon>
        <taxon>Bacillati</taxon>
        <taxon>Actinomycetota</taxon>
        <taxon>Actinomycetes</taxon>
        <taxon>Pseudonocardiales</taxon>
        <taxon>Pseudonocardiaceae</taxon>
        <taxon>Lentzea</taxon>
    </lineage>
</organism>
<evidence type="ECO:0000313" key="5">
    <source>
        <dbReference type="EMBL" id="SFR08730.1"/>
    </source>
</evidence>
<dbReference type="Proteomes" id="UP000198583">
    <property type="component" value="Unassembled WGS sequence"/>
</dbReference>
<dbReference type="PANTHER" id="PTHR43464:SF19">
    <property type="entry name" value="UBIQUINONE BIOSYNTHESIS O-METHYLTRANSFERASE, MITOCHONDRIAL"/>
    <property type="match status" value="1"/>
</dbReference>